<sequence>MNIESFLTAAVIAGMPLLFATLGGIMSEKVGHLNLGVEGMMVMGAVMGFITSVQTQNPYLALLSAMAAGGVGALIYAVLTISLRANQVVTGLALTIFGTGFTNFVGQSFVGQIVPESVKTFFAPIAIPVLSNIPIIGGAFFNQSLFVYLGYGIAVILMLYYVVTKVGLNARMIGENPGAADAAGIPVALYKYINIVLGGMLCGLSGAFLSLVYVPSWQQNITAGKGWIAVALVIFIGWNPVKAIFGAILFGALDILGLRLQAAGIQINQYFVDMLPYLMTIIFLVIGSIRTGGASKGPKALGEAYFREDR</sequence>
<dbReference type="PANTHER" id="PTHR43370">
    <property type="entry name" value="SUGAR ABC TRANSPORTER INTEGRAL MEMBRANE PROTEIN-RELATED"/>
    <property type="match status" value="1"/>
</dbReference>
<dbReference type="Pfam" id="PF02653">
    <property type="entry name" value="BPD_transp_2"/>
    <property type="match status" value="1"/>
</dbReference>
<dbReference type="Proteomes" id="UP000655830">
    <property type="component" value="Unassembled WGS sequence"/>
</dbReference>
<name>A0A926ID77_9FIRM</name>
<evidence type="ECO:0000256" key="2">
    <source>
        <dbReference type="ARBA" id="ARBA00022475"/>
    </source>
</evidence>
<comment type="caution">
    <text evidence="7">The sequence shown here is derived from an EMBL/GenBank/DDBJ whole genome shotgun (WGS) entry which is preliminary data.</text>
</comment>
<feature type="transmembrane region" description="Helical" evidence="6">
    <location>
        <begin position="270"/>
        <end position="289"/>
    </location>
</feature>
<dbReference type="GO" id="GO:0022857">
    <property type="term" value="F:transmembrane transporter activity"/>
    <property type="evidence" value="ECO:0007669"/>
    <property type="project" value="InterPro"/>
</dbReference>
<evidence type="ECO:0000256" key="3">
    <source>
        <dbReference type="ARBA" id="ARBA00022692"/>
    </source>
</evidence>
<feature type="transmembrane region" description="Helical" evidence="6">
    <location>
        <begin position="33"/>
        <end position="53"/>
    </location>
</feature>
<keyword evidence="5 6" id="KW-0472">Membrane</keyword>
<dbReference type="PANTHER" id="PTHR43370:SF2">
    <property type="entry name" value="ABC TRANSPORTER PERMEASE PROTEIN"/>
    <property type="match status" value="1"/>
</dbReference>
<keyword evidence="8" id="KW-1185">Reference proteome</keyword>
<feature type="transmembrane region" description="Helical" evidence="6">
    <location>
        <begin position="6"/>
        <end position="26"/>
    </location>
</feature>
<keyword evidence="2" id="KW-1003">Cell membrane</keyword>
<dbReference type="RefSeq" id="WP_249331396.1">
    <property type="nucleotide sequence ID" value="NZ_JACRSY010000003.1"/>
</dbReference>
<keyword evidence="4 6" id="KW-1133">Transmembrane helix</keyword>
<feature type="transmembrane region" description="Helical" evidence="6">
    <location>
        <begin position="192"/>
        <end position="214"/>
    </location>
</feature>
<evidence type="ECO:0000256" key="5">
    <source>
        <dbReference type="ARBA" id="ARBA00023136"/>
    </source>
</evidence>
<feature type="transmembrane region" description="Helical" evidence="6">
    <location>
        <begin position="226"/>
        <end position="250"/>
    </location>
</feature>
<evidence type="ECO:0000256" key="6">
    <source>
        <dbReference type="SAM" id="Phobius"/>
    </source>
</evidence>
<protein>
    <submittedName>
        <fullName evidence="7">ABC transporter permease</fullName>
    </submittedName>
</protein>
<evidence type="ECO:0000256" key="1">
    <source>
        <dbReference type="ARBA" id="ARBA00004651"/>
    </source>
</evidence>
<evidence type="ECO:0000313" key="7">
    <source>
        <dbReference type="EMBL" id="MBC8578423.1"/>
    </source>
</evidence>
<feature type="transmembrane region" description="Helical" evidence="6">
    <location>
        <begin position="59"/>
        <end position="81"/>
    </location>
</feature>
<dbReference type="InterPro" id="IPR001851">
    <property type="entry name" value="ABC_transp_permease"/>
</dbReference>
<evidence type="ECO:0000256" key="4">
    <source>
        <dbReference type="ARBA" id="ARBA00022989"/>
    </source>
</evidence>
<keyword evidence="3 6" id="KW-0812">Transmembrane</keyword>
<dbReference type="AlphaFoldDB" id="A0A926ID77"/>
<feature type="transmembrane region" description="Helical" evidence="6">
    <location>
        <begin position="88"/>
        <end position="109"/>
    </location>
</feature>
<accession>A0A926ID77</accession>
<reference evidence="7" key="1">
    <citation type="submission" date="2020-08" db="EMBL/GenBank/DDBJ databases">
        <title>Genome public.</title>
        <authorList>
            <person name="Liu C."/>
            <person name="Sun Q."/>
        </authorList>
    </citation>
    <scope>NUCLEOTIDE SEQUENCE</scope>
    <source>
        <strain evidence="7">NSJ-12</strain>
    </source>
</reference>
<proteinExistence type="predicted"/>
<dbReference type="CDD" id="cd06580">
    <property type="entry name" value="TM_PBP1_transp_TpRbsC_like"/>
    <property type="match status" value="1"/>
</dbReference>
<comment type="subcellular location">
    <subcellularLocation>
        <location evidence="1">Cell membrane</location>
        <topology evidence="1">Multi-pass membrane protein</topology>
    </subcellularLocation>
</comment>
<gene>
    <name evidence="7" type="ORF">H8718_02605</name>
</gene>
<feature type="transmembrane region" description="Helical" evidence="6">
    <location>
        <begin position="145"/>
        <end position="163"/>
    </location>
</feature>
<dbReference type="EMBL" id="JACRSY010000003">
    <property type="protein sequence ID" value="MBC8578423.1"/>
    <property type="molecule type" value="Genomic_DNA"/>
</dbReference>
<organism evidence="7 8">
    <name type="scientific">Zhenhengia yiwuensis</name>
    <dbReference type="NCBI Taxonomy" id="2763666"/>
    <lineage>
        <taxon>Bacteria</taxon>
        <taxon>Bacillati</taxon>
        <taxon>Bacillota</taxon>
        <taxon>Clostridia</taxon>
        <taxon>Lachnospirales</taxon>
        <taxon>Lachnospiraceae</taxon>
        <taxon>Zhenhengia</taxon>
    </lineage>
</organism>
<feature type="transmembrane region" description="Helical" evidence="6">
    <location>
        <begin position="121"/>
        <end position="140"/>
    </location>
</feature>
<evidence type="ECO:0000313" key="8">
    <source>
        <dbReference type="Proteomes" id="UP000655830"/>
    </source>
</evidence>
<dbReference type="GO" id="GO:0005886">
    <property type="term" value="C:plasma membrane"/>
    <property type="evidence" value="ECO:0007669"/>
    <property type="project" value="UniProtKB-SubCell"/>
</dbReference>